<keyword evidence="2" id="KW-0648">Protein biosynthesis</keyword>
<dbReference type="HAMAP" id="MF_00163">
    <property type="entry name" value="Pep_deformylase"/>
    <property type="match status" value="1"/>
</dbReference>
<gene>
    <name evidence="2" type="primary">def</name>
    <name evidence="3" type="ORF">A2J07_08820</name>
</gene>
<dbReference type="Proteomes" id="UP000075816">
    <property type="component" value="Unassembled WGS sequence"/>
</dbReference>
<evidence type="ECO:0000256" key="1">
    <source>
        <dbReference type="ARBA" id="ARBA00010759"/>
    </source>
</evidence>
<organism evidence="3 4">
    <name type="scientific">Fusobacterium necrophorum subsp. funduliforme</name>
    <dbReference type="NCBI Taxonomy" id="143387"/>
    <lineage>
        <taxon>Bacteria</taxon>
        <taxon>Fusobacteriati</taxon>
        <taxon>Fusobacteriota</taxon>
        <taxon>Fusobacteriia</taxon>
        <taxon>Fusobacteriales</taxon>
        <taxon>Fusobacteriaceae</taxon>
        <taxon>Fusobacterium</taxon>
    </lineage>
</organism>
<feature type="binding site" evidence="2">
    <location>
        <position position="138"/>
    </location>
    <ligand>
        <name>Fe cation</name>
        <dbReference type="ChEBI" id="CHEBI:24875"/>
    </ligand>
</feature>
<dbReference type="GO" id="GO:0046872">
    <property type="term" value="F:metal ion binding"/>
    <property type="evidence" value="ECO:0007669"/>
    <property type="project" value="UniProtKB-KW"/>
</dbReference>
<dbReference type="NCBIfam" id="TIGR00079">
    <property type="entry name" value="pept_deformyl"/>
    <property type="match status" value="1"/>
</dbReference>
<comment type="cofactor">
    <cofactor evidence="2">
        <name>Fe(2+)</name>
        <dbReference type="ChEBI" id="CHEBI:29033"/>
    </cofactor>
    <text evidence="2">Binds 1 Fe(2+) ion.</text>
</comment>
<protein>
    <recommendedName>
        <fullName evidence="2">Peptide deformylase</fullName>
        <shortName evidence="2">PDF</shortName>
        <ecNumber evidence="2">3.5.1.88</ecNumber>
    </recommendedName>
    <alternativeName>
        <fullName evidence="2">Polypeptide deformylase</fullName>
    </alternativeName>
</protein>
<keyword evidence="2" id="KW-0479">Metal-binding</keyword>
<keyword evidence="2" id="KW-0378">Hydrolase</keyword>
<dbReference type="PANTHER" id="PTHR10458">
    <property type="entry name" value="PEPTIDE DEFORMYLASE"/>
    <property type="match status" value="1"/>
</dbReference>
<dbReference type="EC" id="3.5.1.88" evidence="2"/>
<evidence type="ECO:0000256" key="2">
    <source>
        <dbReference type="HAMAP-Rule" id="MF_00163"/>
    </source>
</evidence>
<reference evidence="3 4" key="1">
    <citation type="submission" date="2016-03" db="EMBL/GenBank/DDBJ databases">
        <title>Comparative genomics of human isolates of Fusobacterium necrophorum.</title>
        <authorList>
            <person name="Jensen A."/>
            <person name="Bank S."/>
            <person name="Andersen P.S."/>
            <person name="Kristensen L.H."/>
            <person name="Prag J."/>
        </authorList>
    </citation>
    <scope>NUCLEOTIDE SEQUENCE [LARGE SCALE GENOMIC DNA]</scope>
    <source>
        <strain evidence="3 4">LS_1264</strain>
    </source>
</reference>
<dbReference type="RefSeq" id="WP_005960044.1">
    <property type="nucleotide sequence ID" value="NZ_CAXOUJ010000031.1"/>
</dbReference>
<dbReference type="InterPro" id="IPR023635">
    <property type="entry name" value="Peptide_deformylase"/>
</dbReference>
<comment type="function">
    <text evidence="2">Removes the formyl group from the N-terminal Met of newly synthesized proteins. Requires at least a dipeptide for an efficient rate of reaction. N-terminal L-methionine is a prerequisite for activity but the enzyme has broad specificity at other positions.</text>
</comment>
<dbReference type="NCBIfam" id="NF001159">
    <property type="entry name" value="PRK00150.1-3"/>
    <property type="match status" value="1"/>
</dbReference>
<dbReference type="InterPro" id="IPR036821">
    <property type="entry name" value="Peptide_deformylase_sf"/>
</dbReference>
<dbReference type="AlphaFoldDB" id="A0A170MY14"/>
<evidence type="ECO:0000313" key="3">
    <source>
        <dbReference type="EMBL" id="KYL05067.1"/>
    </source>
</evidence>
<feature type="active site" evidence="2">
    <location>
        <position position="135"/>
    </location>
</feature>
<dbReference type="SUPFAM" id="SSF56420">
    <property type="entry name" value="Peptide deformylase"/>
    <property type="match status" value="1"/>
</dbReference>
<sequence length="173" mass="19739">MIYEIKKYGDPVLRKIAEKVEEVNDEIREILRNMVETMYARDGVGLAAPQVGISLRMFVCDIGSPEESNVKKIINPLITPLTEETISVEEGCLSIPGIYKKVERIAKLKLEYQNEQGEFVEEILEGFPAIVVQHEYDHLEATLFVDRVSPMAKRMIAKKLQALKKETMKDGRE</sequence>
<dbReference type="Gene3D" id="3.90.45.10">
    <property type="entry name" value="Peptide deformylase"/>
    <property type="match status" value="1"/>
</dbReference>
<proteinExistence type="inferred from homology"/>
<comment type="similarity">
    <text evidence="1 2">Belongs to the polypeptide deformylase family.</text>
</comment>
<comment type="catalytic activity">
    <reaction evidence="2">
        <text>N-terminal N-formyl-L-methionyl-[peptide] + H2O = N-terminal L-methionyl-[peptide] + formate</text>
        <dbReference type="Rhea" id="RHEA:24420"/>
        <dbReference type="Rhea" id="RHEA-COMP:10639"/>
        <dbReference type="Rhea" id="RHEA-COMP:10640"/>
        <dbReference type="ChEBI" id="CHEBI:15377"/>
        <dbReference type="ChEBI" id="CHEBI:15740"/>
        <dbReference type="ChEBI" id="CHEBI:49298"/>
        <dbReference type="ChEBI" id="CHEBI:64731"/>
        <dbReference type="EC" id="3.5.1.88"/>
    </reaction>
</comment>
<dbReference type="Pfam" id="PF01327">
    <property type="entry name" value="Pep_deformylase"/>
    <property type="match status" value="1"/>
</dbReference>
<dbReference type="PRINTS" id="PR01576">
    <property type="entry name" value="PDEFORMYLASE"/>
</dbReference>
<dbReference type="GO" id="GO:0006412">
    <property type="term" value="P:translation"/>
    <property type="evidence" value="ECO:0007669"/>
    <property type="project" value="UniProtKB-UniRule"/>
</dbReference>
<dbReference type="PIRSF" id="PIRSF004749">
    <property type="entry name" value="Pep_def"/>
    <property type="match status" value="1"/>
</dbReference>
<comment type="caution">
    <text evidence="3">The sequence shown here is derived from an EMBL/GenBank/DDBJ whole genome shotgun (WGS) entry which is preliminary data.</text>
</comment>
<dbReference type="eggNOG" id="COG0242">
    <property type="taxonomic scope" value="Bacteria"/>
</dbReference>
<dbReference type="EMBL" id="LVEA01000013">
    <property type="protein sequence ID" value="KYL05067.1"/>
    <property type="molecule type" value="Genomic_DNA"/>
</dbReference>
<accession>A0A170MY14</accession>
<keyword evidence="2" id="KW-0408">Iron</keyword>
<feature type="binding site" evidence="2">
    <location>
        <position position="92"/>
    </location>
    <ligand>
        <name>Fe cation</name>
        <dbReference type="ChEBI" id="CHEBI:24875"/>
    </ligand>
</feature>
<dbReference type="PANTHER" id="PTHR10458:SF22">
    <property type="entry name" value="PEPTIDE DEFORMYLASE"/>
    <property type="match status" value="1"/>
</dbReference>
<dbReference type="CDD" id="cd00487">
    <property type="entry name" value="Pep_deformylase"/>
    <property type="match status" value="1"/>
</dbReference>
<dbReference type="GO" id="GO:0042586">
    <property type="term" value="F:peptide deformylase activity"/>
    <property type="evidence" value="ECO:0007669"/>
    <property type="project" value="UniProtKB-UniRule"/>
</dbReference>
<name>A0A170MY14_9FUSO</name>
<dbReference type="KEGG" id="fnf:BSQ88_06820"/>
<feature type="binding site" evidence="2">
    <location>
        <position position="134"/>
    </location>
    <ligand>
        <name>Fe cation</name>
        <dbReference type="ChEBI" id="CHEBI:24875"/>
    </ligand>
</feature>
<evidence type="ECO:0000313" key="4">
    <source>
        <dbReference type="Proteomes" id="UP000075816"/>
    </source>
</evidence>